<evidence type="ECO:0000256" key="3">
    <source>
        <dbReference type="ARBA" id="ARBA00022490"/>
    </source>
</evidence>
<dbReference type="PROSITE" id="PS51900">
    <property type="entry name" value="CB"/>
    <property type="match status" value="1"/>
</dbReference>
<evidence type="ECO:0000259" key="12">
    <source>
        <dbReference type="PROSITE" id="PS51900"/>
    </source>
</evidence>
<feature type="domain" description="Core-binding (CB)" evidence="12">
    <location>
        <begin position="1"/>
        <end position="86"/>
    </location>
</feature>
<evidence type="ECO:0000256" key="2">
    <source>
        <dbReference type="ARBA" id="ARBA00010450"/>
    </source>
</evidence>
<dbReference type="InParanoid" id="A0A061AIL8"/>
<keyword evidence="8 10" id="KW-0233">DNA recombination</keyword>
<organism evidence="13 14">
    <name type="scientific">Acholeplasma oculi</name>
    <dbReference type="NCBI Taxonomy" id="35623"/>
    <lineage>
        <taxon>Bacteria</taxon>
        <taxon>Bacillati</taxon>
        <taxon>Mycoplasmatota</taxon>
        <taxon>Mollicutes</taxon>
        <taxon>Acholeplasmatales</taxon>
        <taxon>Acholeplasmataceae</taxon>
        <taxon>Acholeplasma</taxon>
    </lineage>
</organism>
<comment type="similarity">
    <text evidence="10">Belongs to the 'phage' integrase family. XerC subfamily.</text>
</comment>
<dbReference type="GO" id="GO:0007059">
    <property type="term" value="P:chromosome segregation"/>
    <property type="evidence" value="ECO:0007669"/>
    <property type="project" value="UniProtKB-UniRule"/>
</dbReference>
<dbReference type="InterPro" id="IPR010998">
    <property type="entry name" value="Integrase_recombinase_N"/>
</dbReference>
<evidence type="ECO:0000256" key="7">
    <source>
        <dbReference type="ARBA" id="ARBA00023125"/>
    </source>
</evidence>
<comment type="subunit">
    <text evidence="10">Forms a cyclic heterotetrameric complex composed of two molecules of XerC and two molecules of XerD.</text>
</comment>
<evidence type="ECO:0000256" key="10">
    <source>
        <dbReference type="HAMAP-Rule" id="MF_01808"/>
    </source>
</evidence>
<dbReference type="RefSeq" id="WP_045749321.1">
    <property type="nucleotide sequence ID" value="NZ_FUZK01000001.1"/>
</dbReference>
<dbReference type="HAMAP" id="MF_01808">
    <property type="entry name" value="Recomb_XerC_XerD"/>
    <property type="match status" value="1"/>
</dbReference>
<dbReference type="AlphaFoldDB" id="A0A061AIL8"/>
<sequence length="299" mass="34302">MKYLINDFQFYLSNERGLSKNTLSAYMIDIKSYGLYLETYYKVNDPKDIETKHIEAFLKTLNKKQISSKTQARKLTSIKAFHKFLLLEKEVDTDVSSRISAPKISKSLPTVLSVDEIVRLLEVIQNDAPLSLRNKALIELIYGSGLRVSELLSIKIKDIHMAQSYVIVRGKGNKERMVPISDMAVIAVRNYLVRGREELLKDKNDYMFLNHNGLPLSRVGFFKVLKKLALEASIDPTQISPHTLRHSFATHLLENGMDLRSLQLLLGHEDISTTQIYTHISQQRLKEIYQKTHPRAKGE</sequence>
<keyword evidence="9 10" id="KW-0131">Cell cycle</keyword>
<keyword evidence="7 10" id="KW-0238">DNA-binding</keyword>
<gene>
    <name evidence="13" type="primary">xerD</name>
    <name evidence="10" type="synonym">xerC</name>
    <name evidence="13" type="ORF">Aocu_07490</name>
</gene>
<dbReference type="InterPro" id="IPR004107">
    <property type="entry name" value="Integrase_SAM-like_N"/>
</dbReference>
<dbReference type="InterPro" id="IPR011932">
    <property type="entry name" value="Recomb_XerD"/>
</dbReference>
<keyword evidence="5 10" id="KW-0159">Chromosome partition</keyword>
<dbReference type="Gene3D" id="1.10.150.130">
    <property type="match status" value="1"/>
</dbReference>
<feature type="active site" evidence="10">
    <location>
        <position position="245"/>
    </location>
</feature>
<dbReference type="NCBIfam" id="NF001399">
    <property type="entry name" value="PRK00283.1"/>
    <property type="match status" value="1"/>
</dbReference>
<dbReference type="EMBL" id="LK028559">
    <property type="protein sequence ID" value="CDR30822.1"/>
    <property type="molecule type" value="Genomic_DNA"/>
</dbReference>
<dbReference type="HOGENOM" id="CLU_027562_9_6_14"/>
<dbReference type="InterPro" id="IPR023009">
    <property type="entry name" value="Tyrosine_recombinase_XerC/XerD"/>
</dbReference>
<dbReference type="InterPro" id="IPR011010">
    <property type="entry name" value="DNA_brk_join_enz"/>
</dbReference>
<dbReference type="PANTHER" id="PTHR30349:SF81">
    <property type="entry name" value="TYROSINE RECOMBINASE XERC"/>
    <property type="match status" value="1"/>
</dbReference>
<dbReference type="GO" id="GO:0005737">
    <property type="term" value="C:cytoplasm"/>
    <property type="evidence" value="ECO:0007669"/>
    <property type="project" value="UniProtKB-SubCell"/>
</dbReference>
<dbReference type="NCBIfam" id="TIGR02225">
    <property type="entry name" value="recomb_XerD"/>
    <property type="match status" value="1"/>
</dbReference>
<evidence type="ECO:0000256" key="1">
    <source>
        <dbReference type="ARBA" id="ARBA00004496"/>
    </source>
</evidence>
<dbReference type="NCBIfam" id="NF040815">
    <property type="entry name" value="recomb_XerA_Arch"/>
    <property type="match status" value="1"/>
</dbReference>
<evidence type="ECO:0000313" key="14">
    <source>
        <dbReference type="Proteomes" id="UP000032434"/>
    </source>
</evidence>
<feature type="active site" description="O-(3'-phospho-DNA)-tyrosine intermediate" evidence="10">
    <location>
        <position position="277"/>
    </location>
</feature>
<comment type="subcellular location">
    <subcellularLocation>
        <location evidence="1 10">Cytoplasm</location>
    </subcellularLocation>
</comment>
<dbReference type="KEGG" id="aoc:Aocu_07490"/>
<dbReference type="InterPro" id="IPR044068">
    <property type="entry name" value="CB"/>
</dbReference>
<feature type="active site" evidence="10">
    <location>
        <position position="242"/>
    </location>
</feature>
<dbReference type="InterPro" id="IPR002104">
    <property type="entry name" value="Integrase_catalytic"/>
</dbReference>
<name>A0A061AIL8_9MOLU</name>
<dbReference type="PANTHER" id="PTHR30349">
    <property type="entry name" value="PHAGE INTEGRASE-RELATED"/>
    <property type="match status" value="1"/>
</dbReference>
<proteinExistence type="inferred from homology"/>
<dbReference type="Gene3D" id="1.10.443.10">
    <property type="entry name" value="Intergrase catalytic core"/>
    <property type="match status" value="1"/>
</dbReference>
<keyword evidence="3 10" id="KW-0963">Cytoplasm</keyword>
<dbReference type="GO" id="GO:0003677">
    <property type="term" value="F:DNA binding"/>
    <property type="evidence" value="ECO:0007669"/>
    <property type="project" value="UniProtKB-UniRule"/>
</dbReference>
<accession>A0A061AIL8</accession>
<evidence type="ECO:0000256" key="5">
    <source>
        <dbReference type="ARBA" id="ARBA00022829"/>
    </source>
</evidence>
<evidence type="ECO:0000259" key="11">
    <source>
        <dbReference type="PROSITE" id="PS51898"/>
    </source>
</evidence>
<dbReference type="STRING" id="35623.Aocu_07490"/>
<evidence type="ECO:0000256" key="4">
    <source>
        <dbReference type="ARBA" id="ARBA00022618"/>
    </source>
</evidence>
<feature type="active site" evidence="10">
    <location>
        <position position="147"/>
    </location>
</feature>
<dbReference type="GO" id="GO:0006313">
    <property type="term" value="P:DNA transposition"/>
    <property type="evidence" value="ECO:0007669"/>
    <property type="project" value="UniProtKB-UniRule"/>
</dbReference>
<evidence type="ECO:0000256" key="8">
    <source>
        <dbReference type="ARBA" id="ARBA00023172"/>
    </source>
</evidence>
<dbReference type="SUPFAM" id="SSF47823">
    <property type="entry name" value="lambda integrase-like, N-terminal domain"/>
    <property type="match status" value="1"/>
</dbReference>
<evidence type="ECO:0000313" key="13">
    <source>
        <dbReference type="EMBL" id="CDR30822.1"/>
    </source>
</evidence>
<keyword evidence="6 10" id="KW-0229">DNA integration</keyword>
<dbReference type="FunCoup" id="A0A061AIL8">
    <property type="interactions" value="181"/>
</dbReference>
<reference evidence="14" key="1">
    <citation type="submission" date="2014-05" db="EMBL/GenBank/DDBJ databases">
        <authorList>
            <person name="Kube M."/>
        </authorList>
    </citation>
    <scope>NUCLEOTIDE SEQUENCE [LARGE SCALE GENOMIC DNA]</scope>
</reference>
<dbReference type="Pfam" id="PF02899">
    <property type="entry name" value="Phage_int_SAM_1"/>
    <property type="match status" value="1"/>
</dbReference>
<dbReference type="PROSITE" id="PS51898">
    <property type="entry name" value="TYR_RECOMBINASE"/>
    <property type="match status" value="1"/>
</dbReference>
<dbReference type="OrthoDB" id="9801717at2"/>
<comment type="function">
    <text evidence="10">Site-specific tyrosine recombinase, which acts by catalyzing the cutting and rejoining of the recombining DNA molecules. The XerC-XerD complex is essential to convert dimers of the bacterial chromosome into monomers to permit their segregation at cell division. It also contributes to the segregational stability of plasmids.</text>
</comment>
<feature type="domain" description="Tyr recombinase" evidence="11">
    <location>
        <begin position="107"/>
        <end position="290"/>
    </location>
</feature>
<dbReference type="Pfam" id="PF00589">
    <property type="entry name" value="Phage_integrase"/>
    <property type="match status" value="1"/>
</dbReference>
<keyword evidence="4 10" id="KW-0132">Cell division</keyword>
<keyword evidence="14" id="KW-1185">Reference proteome</keyword>
<feature type="active site" evidence="10">
    <location>
        <position position="268"/>
    </location>
</feature>
<dbReference type="Proteomes" id="UP000032434">
    <property type="component" value="Chromosome 1"/>
</dbReference>
<protein>
    <recommendedName>
        <fullName evidence="10">Tyrosine recombinase XerC</fullName>
    </recommendedName>
</protein>
<dbReference type="GO" id="GO:0051301">
    <property type="term" value="P:cell division"/>
    <property type="evidence" value="ECO:0007669"/>
    <property type="project" value="UniProtKB-KW"/>
</dbReference>
<dbReference type="GO" id="GO:0009037">
    <property type="term" value="F:tyrosine-based site-specific recombinase activity"/>
    <property type="evidence" value="ECO:0007669"/>
    <property type="project" value="UniProtKB-UniRule"/>
</dbReference>
<dbReference type="SUPFAM" id="SSF56349">
    <property type="entry name" value="DNA breaking-rejoining enzymes"/>
    <property type="match status" value="1"/>
</dbReference>
<comment type="similarity">
    <text evidence="2">Belongs to the 'phage' integrase family. XerD subfamily.</text>
</comment>
<dbReference type="InterPro" id="IPR013762">
    <property type="entry name" value="Integrase-like_cat_sf"/>
</dbReference>
<evidence type="ECO:0000256" key="6">
    <source>
        <dbReference type="ARBA" id="ARBA00022908"/>
    </source>
</evidence>
<dbReference type="CDD" id="cd00798">
    <property type="entry name" value="INT_XerDC_C"/>
    <property type="match status" value="1"/>
</dbReference>
<evidence type="ECO:0000256" key="9">
    <source>
        <dbReference type="ARBA" id="ARBA00023306"/>
    </source>
</evidence>
<dbReference type="InterPro" id="IPR050090">
    <property type="entry name" value="Tyrosine_recombinase_XerCD"/>
</dbReference>
<feature type="active site" evidence="10">
    <location>
        <position position="171"/>
    </location>
</feature>
<dbReference type="PATRIC" id="fig|35623.3.peg.749"/>